<gene>
    <name evidence="1" type="ORF">G5714_016345</name>
</gene>
<evidence type="ECO:0000313" key="2">
    <source>
        <dbReference type="Proteomes" id="UP000579812"/>
    </source>
</evidence>
<name>A0A7J6CCD9_9TELE</name>
<sequence length="146" mass="16847">MMRRRRANCFIMENTENAFEWLCIAAEVAFNRGNIRKRHFLSLEMQSRRGSWSSRGKHRMVHAGLTEKSKGDDVLEEYEATNTLSGMRRALLGHIPETWEHFCDAASGSWVSCLAESCRETHLVLLKTTLYKEVQTPLAETLFSEH</sequence>
<organism evidence="1 2">
    <name type="scientific">Onychostoma macrolepis</name>
    <dbReference type="NCBI Taxonomy" id="369639"/>
    <lineage>
        <taxon>Eukaryota</taxon>
        <taxon>Metazoa</taxon>
        <taxon>Chordata</taxon>
        <taxon>Craniata</taxon>
        <taxon>Vertebrata</taxon>
        <taxon>Euteleostomi</taxon>
        <taxon>Actinopterygii</taxon>
        <taxon>Neopterygii</taxon>
        <taxon>Teleostei</taxon>
        <taxon>Ostariophysi</taxon>
        <taxon>Cypriniformes</taxon>
        <taxon>Cyprinidae</taxon>
        <taxon>Acrossocheilinae</taxon>
        <taxon>Onychostoma</taxon>
    </lineage>
</organism>
<dbReference type="AlphaFoldDB" id="A0A7J6CCD9"/>
<dbReference type="EMBL" id="JAAMOB010000016">
    <property type="protein sequence ID" value="KAF4103462.1"/>
    <property type="molecule type" value="Genomic_DNA"/>
</dbReference>
<accession>A0A7J6CCD9</accession>
<protein>
    <submittedName>
        <fullName evidence="1">Uncharacterized protein</fullName>
    </submittedName>
</protein>
<keyword evidence="2" id="KW-1185">Reference proteome</keyword>
<reference evidence="1 2" key="1">
    <citation type="submission" date="2020-04" db="EMBL/GenBank/DDBJ databases">
        <title>Chromosome-level genome assembly of a cyprinid fish Onychostoma macrolepis by integration of Nanopore Sequencing, Bionano and Hi-C technology.</title>
        <authorList>
            <person name="Wang D."/>
        </authorList>
    </citation>
    <scope>NUCLEOTIDE SEQUENCE [LARGE SCALE GENOMIC DNA]</scope>
    <source>
        <strain evidence="1">SWU-2019</strain>
        <tissue evidence="1">Muscle</tissue>
    </source>
</reference>
<comment type="caution">
    <text evidence="1">The sequence shown here is derived from an EMBL/GenBank/DDBJ whole genome shotgun (WGS) entry which is preliminary data.</text>
</comment>
<evidence type="ECO:0000313" key="1">
    <source>
        <dbReference type="EMBL" id="KAF4103462.1"/>
    </source>
</evidence>
<dbReference type="Proteomes" id="UP000579812">
    <property type="component" value="Unassembled WGS sequence"/>
</dbReference>
<proteinExistence type="predicted"/>